<proteinExistence type="predicted"/>
<name>A0A4D4LB37_STRVO</name>
<keyword evidence="2" id="KW-1185">Reference proteome</keyword>
<gene>
    <name evidence="1" type="ORF">SVIO_068930</name>
</gene>
<organism evidence="1 2">
    <name type="scientific">Streptomyces violaceusniger</name>
    <dbReference type="NCBI Taxonomy" id="68280"/>
    <lineage>
        <taxon>Bacteria</taxon>
        <taxon>Bacillati</taxon>
        <taxon>Actinomycetota</taxon>
        <taxon>Actinomycetes</taxon>
        <taxon>Kitasatosporales</taxon>
        <taxon>Streptomycetaceae</taxon>
        <taxon>Streptomyces</taxon>
        <taxon>Streptomyces violaceusniger group</taxon>
    </lineage>
</organism>
<sequence length="80" mass="8530">MNIPYLCDAGALIAASSSPDATSYPWESNDRRARRSRPCPSFYGRADARILTIPPGLCDELVDHPSVFTVSPLLAGPGPA</sequence>
<dbReference type="Proteomes" id="UP000301309">
    <property type="component" value="Unassembled WGS sequence"/>
</dbReference>
<evidence type="ECO:0000313" key="2">
    <source>
        <dbReference type="Proteomes" id="UP000301309"/>
    </source>
</evidence>
<dbReference type="EMBL" id="BJHW01000001">
    <property type="protein sequence ID" value="GDY56270.1"/>
    <property type="molecule type" value="Genomic_DNA"/>
</dbReference>
<accession>A0A4D4LB37</accession>
<protein>
    <submittedName>
        <fullName evidence="1">Uncharacterized protein</fullName>
    </submittedName>
</protein>
<evidence type="ECO:0000313" key="1">
    <source>
        <dbReference type="EMBL" id="GDY56270.1"/>
    </source>
</evidence>
<comment type="caution">
    <text evidence="1">The sequence shown here is derived from an EMBL/GenBank/DDBJ whole genome shotgun (WGS) entry which is preliminary data.</text>
</comment>
<reference evidence="1 2" key="1">
    <citation type="journal article" date="2020" name="Int. J. Syst. Evol. Microbiol.">
        <title>Reclassification of Streptomyces castelarensis and Streptomyces sporoclivatus as later heterotypic synonyms of Streptomyces antimycoticus.</title>
        <authorList>
            <person name="Komaki H."/>
            <person name="Tamura T."/>
        </authorList>
    </citation>
    <scope>NUCLEOTIDE SEQUENCE [LARGE SCALE GENOMIC DNA]</scope>
    <source>
        <strain evidence="1 2">NBRC 13459</strain>
    </source>
</reference>
<dbReference type="AlphaFoldDB" id="A0A4D4LB37"/>